<evidence type="ECO:0000259" key="5">
    <source>
        <dbReference type="PROSITE" id="PS50931"/>
    </source>
</evidence>
<comment type="similarity">
    <text evidence="1">Belongs to the LysR transcriptional regulatory family.</text>
</comment>
<dbReference type="PRINTS" id="PR00039">
    <property type="entry name" value="HTHLYSR"/>
</dbReference>
<dbReference type="Proteomes" id="UP001233264">
    <property type="component" value="Plasmid pSkuCCBAU71714a"/>
</dbReference>
<dbReference type="RefSeq" id="WP_088196037.1">
    <property type="nucleotide sequence ID" value="NZ_CP120366.1"/>
</dbReference>
<keyword evidence="3" id="KW-0238">DNA-binding</keyword>
<geneLocation type="plasmid" evidence="6 7">
    <name>pSkuCCBAU71714a</name>
</geneLocation>
<evidence type="ECO:0000313" key="7">
    <source>
        <dbReference type="Proteomes" id="UP001233264"/>
    </source>
</evidence>
<dbReference type="InterPro" id="IPR036390">
    <property type="entry name" value="WH_DNA-bd_sf"/>
</dbReference>
<accession>A0ABY8TDH7</accession>
<sequence length="305" mass="33735">MKVEMRHIKAFHAVAESLSFKLGSEKLNTAQPAVSRTIKDLEEALRVTLFQRTTRSTLLTDAGRVFLKCTKGIVADLDRAIDLTRKTSHGVIGELRIGFNDFAINGSLPGVVRAFRNSFPMIEVHLVDSTTPESVEQVIDNRLDIAFVAGFYPRPELGHKLVRREHLICIVPADHRLAQCKMVQMSELKAEPFVMGRWETWKSYNRSIMSYCLEHGFTPNVIQQAEHIDGLVGFVGASMGICILPTGNWTSAMTGIVGLELVDPAPEVRTDLIWNIQRAGSQAIGNFIEVLDSHNRGGPASLAAT</sequence>
<reference evidence="6 7" key="1">
    <citation type="submission" date="2023-03" db="EMBL/GenBank/DDBJ databases">
        <authorList>
            <person name="Menendez E."/>
            <person name="Kaur S."/>
            <person name="Flores-Felix J.D."/>
            <person name="diCenzo G.C."/>
            <person name="Peix A."/>
            <person name="Velazquez E."/>
        </authorList>
    </citation>
    <scope>NUCLEOTIDE SEQUENCE [LARGE SCALE GENOMIC DNA]</scope>
    <source>
        <strain evidence="6 7">CCBAU 71714</strain>
        <plasmid evidence="6 7">pSkuCCBAU71714a</plasmid>
    </source>
</reference>
<keyword evidence="4" id="KW-0804">Transcription</keyword>
<evidence type="ECO:0000313" key="6">
    <source>
        <dbReference type="EMBL" id="WHS95862.1"/>
    </source>
</evidence>
<dbReference type="Pfam" id="PF00126">
    <property type="entry name" value="HTH_1"/>
    <property type="match status" value="1"/>
</dbReference>
<dbReference type="InterPro" id="IPR036388">
    <property type="entry name" value="WH-like_DNA-bd_sf"/>
</dbReference>
<proteinExistence type="inferred from homology"/>
<protein>
    <submittedName>
        <fullName evidence="6">LysR family transcriptional regulator</fullName>
    </submittedName>
</protein>
<dbReference type="Gene3D" id="1.10.10.10">
    <property type="entry name" value="Winged helix-like DNA-binding domain superfamily/Winged helix DNA-binding domain"/>
    <property type="match status" value="1"/>
</dbReference>
<name>A0ABY8TDH7_9HYPH</name>
<dbReference type="PANTHER" id="PTHR30346">
    <property type="entry name" value="TRANSCRIPTIONAL DUAL REGULATOR HCAR-RELATED"/>
    <property type="match status" value="1"/>
</dbReference>
<dbReference type="Pfam" id="PF03466">
    <property type="entry name" value="LysR_substrate"/>
    <property type="match status" value="1"/>
</dbReference>
<organism evidence="6 7">
    <name type="scientific">Sinorhizobium kummerowiae</name>
    <dbReference type="NCBI Taxonomy" id="158892"/>
    <lineage>
        <taxon>Bacteria</taxon>
        <taxon>Pseudomonadati</taxon>
        <taxon>Pseudomonadota</taxon>
        <taxon>Alphaproteobacteria</taxon>
        <taxon>Hyphomicrobiales</taxon>
        <taxon>Rhizobiaceae</taxon>
        <taxon>Sinorhizobium/Ensifer group</taxon>
        <taxon>Sinorhizobium</taxon>
    </lineage>
</organism>
<dbReference type="Gene3D" id="3.40.190.10">
    <property type="entry name" value="Periplasmic binding protein-like II"/>
    <property type="match status" value="2"/>
</dbReference>
<evidence type="ECO:0000256" key="4">
    <source>
        <dbReference type="ARBA" id="ARBA00023163"/>
    </source>
</evidence>
<evidence type="ECO:0000256" key="3">
    <source>
        <dbReference type="ARBA" id="ARBA00023125"/>
    </source>
</evidence>
<keyword evidence="6" id="KW-0614">Plasmid</keyword>
<dbReference type="CDD" id="cd08414">
    <property type="entry name" value="PBP2_LTTR_aromatics_like"/>
    <property type="match status" value="1"/>
</dbReference>
<keyword evidence="7" id="KW-1185">Reference proteome</keyword>
<dbReference type="EMBL" id="CP120366">
    <property type="protein sequence ID" value="WHS95862.1"/>
    <property type="molecule type" value="Genomic_DNA"/>
</dbReference>
<feature type="domain" description="HTH lysR-type" evidence="5">
    <location>
        <begin position="3"/>
        <end position="60"/>
    </location>
</feature>
<dbReference type="SUPFAM" id="SSF53850">
    <property type="entry name" value="Periplasmic binding protein-like II"/>
    <property type="match status" value="1"/>
</dbReference>
<dbReference type="InterPro" id="IPR000847">
    <property type="entry name" value="LysR_HTH_N"/>
</dbReference>
<evidence type="ECO:0000256" key="2">
    <source>
        <dbReference type="ARBA" id="ARBA00023015"/>
    </source>
</evidence>
<dbReference type="SUPFAM" id="SSF46785">
    <property type="entry name" value="Winged helix' DNA-binding domain"/>
    <property type="match status" value="1"/>
</dbReference>
<gene>
    <name evidence="6" type="ORF">PZL22_006032</name>
</gene>
<dbReference type="PANTHER" id="PTHR30346:SF28">
    <property type="entry name" value="HTH-TYPE TRANSCRIPTIONAL REGULATOR CYNR"/>
    <property type="match status" value="1"/>
</dbReference>
<dbReference type="PROSITE" id="PS50931">
    <property type="entry name" value="HTH_LYSR"/>
    <property type="match status" value="1"/>
</dbReference>
<evidence type="ECO:0000256" key="1">
    <source>
        <dbReference type="ARBA" id="ARBA00009437"/>
    </source>
</evidence>
<keyword evidence="2" id="KW-0805">Transcription regulation</keyword>
<dbReference type="InterPro" id="IPR005119">
    <property type="entry name" value="LysR_subst-bd"/>
</dbReference>